<accession>A0A0L0F8J0</accession>
<dbReference type="Proteomes" id="UP000054560">
    <property type="component" value="Unassembled WGS sequence"/>
</dbReference>
<feature type="compositionally biased region" description="Polar residues" evidence="1">
    <location>
        <begin position="58"/>
        <end position="76"/>
    </location>
</feature>
<feature type="region of interest" description="Disordered" evidence="1">
    <location>
        <begin position="1"/>
        <end position="27"/>
    </location>
</feature>
<evidence type="ECO:0000256" key="1">
    <source>
        <dbReference type="SAM" id="MobiDB-lite"/>
    </source>
</evidence>
<organism evidence="2 3">
    <name type="scientific">Sphaeroforma arctica JP610</name>
    <dbReference type="NCBI Taxonomy" id="667725"/>
    <lineage>
        <taxon>Eukaryota</taxon>
        <taxon>Ichthyosporea</taxon>
        <taxon>Ichthyophonida</taxon>
        <taxon>Sphaeroforma</taxon>
    </lineage>
</organism>
<reference evidence="2 3" key="1">
    <citation type="submission" date="2011-02" db="EMBL/GenBank/DDBJ databases">
        <title>The Genome Sequence of Sphaeroforma arctica JP610.</title>
        <authorList>
            <consortium name="The Broad Institute Genome Sequencing Platform"/>
            <person name="Russ C."/>
            <person name="Cuomo C."/>
            <person name="Young S.K."/>
            <person name="Zeng Q."/>
            <person name="Gargeya S."/>
            <person name="Alvarado L."/>
            <person name="Berlin A."/>
            <person name="Chapman S.B."/>
            <person name="Chen Z."/>
            <person name="Freedman E."/>
            <person name="Gellesch M."/>
            <person name="Goldberg J."/>
            <person name="Griggs A."/>
            <person name="Gujja S."/>
            <person name="Heilman E."/>
            <person name="Heiman D."/>
            <person name="Howarth C."/>
            <person name="Mehta T."/>
            <person name="Neiman D."/>
            <person name="Pearson M."/>
            <person name="Roberts A."/>
            <person name="Saif S."/>
            <person name="Shea T."/>
            <person name="Shenoy N."/>
            <person name="Sisk P."/>
            <person name="Stolte C."/>
            <person name="Sykes S."/>
            <person name="White J."/>
            <person name="Yandava C."/>
            <person name="Burger G."/>
            <person name="Gray M.W."/>
            <person name="Holland P.W.H."/>
            <person name="King N."/>
            <person name="Lang F.B.F."/>
            <person name="Roger A.J."/>
            <person name="Ruiz-Trillo I."/>
            <person name="Haas B."/>
            <person name="Nusbaum C."/>
            <person name="Birren B."/>
        </authorList>
    </citation>
    <scope>NUCLEOTIDE SEQUENCE [LARGE SCALE GENOMIC DNA]</scope>
    <source>
        <strain evidence="2 3">JP610</strain>
    </source>
</reference>
<evidence type="ECO:0000313" key="3">
    <source>
        <dbReference type="Proteomes" id="UP000054560"/>
    </source>
</evidence>
<gene>
    <name evidence="2" type="ORF">SARC_14396</name>
</gene>
<feature type="non-terminal residue" evidence="2">
    <location>
        <position position="1"/>
    </location>
</feature>
<proteinExistence type="predicted"/>
<dbReference type="GeneID" id="25914900"/>
<feature type="compositionally biased region" description="Low complexity" evidence="1">
    <location>
        <begin position="9"/>
        <end position="19"/>
    </location>
</feature>
<evidence type="ECO:0000313" key="2">
    <source>
        <dbReference type="EMBL" id="KNC73044.1"/>
    </source>
</evidence>
<dbReference type="EMBL" id="KQ246171">
    <property type="protein sequence ID" value="KNC73044.1"/>
    <property type="molecule type" value="Genomic_DNA"/>
</dbReference>
<feature type="compositionally biased region" description="Basic and acidic residues" evidence="1">
    <location>
        <begin position="82"/>
        <end position="98"/>
    </location>
</feature>
<feature type="region of interest" description="Disordered" evidence="1">
    <location>
        <begin position="57"/>
        <end position="132"/>
    </location>
</feature>
<dbReference type="AlphaFoldDB" id="A0A0L0F8J0"/>
<keyword evidence="3" id="KW-1185">Reference proteome</keyword>
<sequence>AQNSGYSTPPAAAAKPKQPLQSKPTSVMATTERELDTYADDEDVSSLTITSLTLDLGTPNTNNSFATSPVNGPKSKQTQKKQMKDKLSHESDTYEARRTGGVTTYSVNEVKHRPVPLPRPSTTAGMLGGTSG</sequence>
<name>A0A0L0F8J0_9EUKA</name>
<dbReference type="RefSeq" id="XP_014146946.1">
    <property type="nucleotide sequence ID" value="XM_014291471.1"/>
</dbReference>
<protein>
    <submittedName>
        <fullName evidence="2">Uncharacterized protein</fullName>
    </submittedName>
</protein>